<dbReference type="GeneID" id="41716885"/>
<protein>
    <recommendedName>
        <fullName evidence="1">Polymerase nucleotidyl transferase domain-containing protein</fullName>
    </recommendedName>
</protein>
<dbReference type="InterPro" id="IPR002934">
    <property type="entry name" value="Polymerase_NTP_transf_dom"/>
</dbReference>
<dbReference type="Pfam" id="PF01909">
    <property type="entry name" value="NTP_transf_2"/>
    <property type="match status" value="1"/>
</dbReference>
<dbReference type="CDD" id="cd05403">
    <property type="entry name" value="NT_KNTase_like"/>
    <property type="match status" value="1"/>
</dbReference>
<sequence length="125" mass="14559">MEDVISRRERERREVIDKAMTYVNSLQGRYTSFLIGSYSRGDFNVWSDVDILLIGEFNGNPVERLLRLDFPPGFEVIPINEGEFDKAIRKNNPVIWDVKNKGIVLRDDLEICKKYANVIKCTFVE</sequence>
<gene>
    <name evidence="2" type="ORF">IC007_0404</name>
</gene>
<dbReference type="Gene3D" id="3.30.460.10">
    <property type="entry name" value="Beta Polymerase, domain 2"/>
    <property type="match status" value="1"/>
</dbReference>
<name>A0A510E091_9CREN</name>
<dbReference type="SUPFAM" id="SSF81301">
    <property type="entry name" value="Nucleotidyltransferase"/>
    <property type="match status" value="1"/>
</dbReference>
<dbReference type="RefSeq" id="WP_149564624.1">
    <property type="nucleotide sequence ID" value="NZ_AP018930.1"/>
</dbReference>
<accession>A0A510E091</accession>
<dbReference type="InterPro" id="IPR043519">
    <property type="entry name" value="NT_sf"/>
</dbReference>
<reference evidence="3" key="1">
    <citation type="submission" date="2018-09" db="EMBL/GenBank/DDBJ databases">
        <title>Complete Genome Sequencing of Sulfolobus sp. JCM 16834.</title>
        <authorList>
            <person name="Kato S."/>
            <person name="Itoh T."/>
            <person name="Ohkuma M."/>
        </authorList>
    </citation>
    <scope>NUCLEOTIDE SEQUENCE [LARGE SCALE GENOMIC DNA]</scope>
    <source>
        <strain evidence="3">IC-007</strain>
    </source>
</reference>
<organism evidence="2 3">
    <name type="scientific">Sulfuracidifex tepidarius</name>
    <dbReference type="NCBI Taxonomy" id="1294262"/>
    <lineage>
        <taxon>Archaea</taxon>
        <taxon>Thermoproteota</taxon>
        <taxon>Thermoprotei</taxon>
        <taxon>Sulfolobales</taxon>
        <taxon>Sulfolobaceae</taxon>
        <taxon>Sulfuracidifex</taxon>
    </lineage>
</organism>
<evidence type="ECO:0000313" key="3">
    <source>
        <dbReference type="Proteomes" id="UP000325030"/>
    </source>
</evidence>
<dbReference type="EMBL" id="AP018930">
    <property type="protein sequence ID" value="BBG25899.1"/>
    <property type="molecule type" value="Genomic_DNA"/>
</dbReference>
<dbReference type="AlphaFoldDB" id="A0A510E091"/>
<dbReference type="PANTHER" id="PTHR43449">
    <property type="entry name" value="NUCLEOTIDYLTRANSFERASE"/>
    <property type="match status" value="1"/>
</dbReference>
<dbReference type="Proteomes" id="UP000325030">
    <property type="component" value="Chromosome"/>
</dbReference>
<proteinExistence type="predicted"/>
<dbReference type="PANTHER" id="PTHR43449:SF1">
    <property type="entry name" value="POLYMERASE BETA NUCLEOTIDYLTRANSFERASE DOMAIN-CONTAINING PROTEIN"/>
    <property type="match status" value="1"/>
</dbReference>
<evidence type="ECO:0000313" key="2">
    <source>
        <dbReference type="EMBL" id="BBG25899.1"/>
    </source>
</evidence>
<feature type="domain" description="Polymerase nucleotidyl transferase" evidence="1">
    <location>
        <begin position="17"/>
        <end position="101"/>
    </location>
</feature>
<dbReference type="GO" id="GO:0016779">
    <property type="term" value="F:nucleotidyltransferase activity"/>
    <property type="evidence" value="ECO:0007669"/>
    <property type="project" value="InterPro"/>
</dbReference>
<evidence type="ECO:0000259" key="1">
    <source>
        <dbReference type="Pfam" id="PF01909"/>
    </source>
</evidence>